<keyword evidence="4 5" id="KW-0472">Membrane</keyword>
<gene>
    <name evidence="7" type="ORF">SCLCIDRAFT_1209431</name>
</gene>
<dbReference type="GO" id="GO:0016020">
    <property type="term" value="C:membrane"/>
    <property type="evidence" value="ECO:0007669"/>
    <property type="project" value="UniProtKB-SubCell"/>
</dbReference>
<dbReference type="FunCoup" id="A0A0C3EIG5">
    <property type="interactions" value="104"/>
</dbReference>
<keyword evidence="8" id="KW-1185">Reference proteome</keyword>
<evidence type="ECO:0000256" key="1">
    <source>
        <dbReference type="ARBA" id="ARBA00004370"/>
    </source>
</evidence>
<comment type="subcellular location">
    <subcellularLocation>
        <location evidence="1">Membrane</location>
    </subcellularLocation>
</comment>
<evidence type="ECO:0000259" key="6">
    <source>
        <dbReference type="Pfam" id="PF04116"/>
    </source>
</evidence>
<reference evidence="7 8" key="1">
    <citation type="submission" date="2014-04" db="EMBL/GenBank/DDBJ databases">
        <authorList>
            <consortium name="DOE Joint Genome Institute"/>
            <person name="Kuo A."/>
            <person name="Kohler A."/>
            <person name="Nagy L.G."/>
            <person name="Floudas D."/>
            <person name="Copeland A."/>
            <person name="Barry K.W."/>
            <person name="Cichocki N."/>
            <person name="Veneault-Fourrey C."/>
            <person name="LaButti K."/>
            <person name="Lindquist E.A."/>
            <person name="Lipzen A."/>
            <person name="Lundell T."/>
            <person name="Morin E."/>
            <person name="Murat C."/>
            <person name="Sun H."/>
            <person name="Tunlid A."/>
            <person name="Henrissat B."/>
            <person name="Grigoriev I.V."/>
            <person name="Hibbett D.S."/>
            <person name="Martin F."/>
            <person name="Nordberg H.P."/>
            <person name="Cantor M.N."/>
            <person name="Hua S.X."/>
        </authorList>
    </citation>
    <scope>NUCLEOTIDE SEQUENCE [LARGE SCALE GENOMIC DNA]</scope>
    <source>
        <strain evidence="7 8">Foug A</strain>
    </source>
</reference>
<evidence type="ECO:0000256" key="2">
    <source>
        <dbReference type="ARBA" id="ARBA00022692"/>
    </source>
</evidence>
<dbReference type="PANTHER" id="PTHR11863">
    <property type="entry name" value="STEROL DESATURASE"/>
    <property type="match status" value="1"/>
</dbReference>
<protein>
    <recommendedName>
        <fullName evidence="6">Fatty acid hydroxylase domain-containing protein</fullName>
    </recommendedName>
</protein>
<dbReference type="EMBL" id="KN822010">
    <property type="protein sequence ID" value="KIM68054.1"/>
    <property type="molecule type" value="Genomic_DNA"/>
</dbReference>
<proteinExistence type="predicted"/>
<dbReference type="InterPro" id="IPR050307">
    <property type="entry name" value="Sterol_Desaturase_Related"/>
</dbReference>
<evidence type="ECO:0000256" key="5">
    <source>
        <dbReference type="SAM" id="Phobius"/>
    </source>
</evidence>
<dbReference type="OrthoDB" id="408954at2759"/>
<dbReference type="AlphaFoldDB" id="A0A0C3EIG5"/>
<feature type="transmembrane region" description="Helical" evidence="5">
    <location>
        <begin position="86"/>
        <end position="105"/>
    </location>
</feature>
<sequence length="315" mass="36351">MTCSPLMATGFNANLSPAFPFYFAARENLVGVPDTTLALITPAITYWIVSLAYTLLDCSGWKWLDSYRIHEPDEIKSRNLVSRSEVILTVASQQAMLIVIGLIFAEDVPKTSLARIESELEAMESALLGFAQQEFVPNPLVCMLAFYKGEIAYWLYWWTIPVFRLILVSLIFDAWMYFVHRMMHMNKFLYKHIHYVHHKLYISYAYGSGYNHTVEALSDMTGAFLAISAVGLTTREQLLFFTCGALKGVHQHSGYQFPYDPIRWFSENDAEYHDIHHQAIGMKSNFSQLFFTHWDVIMGTRLTRKNIEVQRQKIQ</sequence>
<dbReference type="Pfam" id="PF04116">
    <property type="entry name" value="FA_hydroxylase"/>
    <property type="match status" value="1"/>
</dbReference>
<dbReference type="GO" id="GO:0005506">
    <property type="term" value="F:iron ion binding"/>
    <property type="evidence" value="ECO:0007669"/>
    <property type="project" value="InterPro"/>
</dbReference>
<dbReference type="GO" id="GO:0008610">
    <property type="term" value="P:lipid biosynthetic process"/>
    <property type="evidence" value="ECO:0007669"/>
    <property type="project" value="InterPro"/>
</dbReference>
<dbReference type="HOGENOM" id="CLU_043293_1_1_1"/>
<dbReference type="Proteomes" id="UP000053989">
    <property type="component" value="Unassembled WGS sequence"/>
</dbReference>
<dbReference type="STRING" id="1036808.A0A0C3EIG5"/>
<keyword evidence="3 5" id="KW-1133">Transmembrane helix</keyword>
<evidence type="ECO:0000313" key="8">
    <source>
        <dbReference type="Proteomes" id="UP000053989"/>
    </source>
</evidence>
<dbReference type="InterPro" id="IPR006694">
    <property type="entry name" value="Fatty_acid_hydroxylase"/>
</dbReference>
<evidence type="ECO:0000256" key="4">
    <source>
        <dbReference type="ARBA" id="ARBA00023136"/>
    </source>
</evidence>
<dbReference type="InParanoid" id="A0A0C3EIG5"/>
<keyword evidence="2 5" id="KW-0812">Transmembrane</keyword>
<feature type="domain" description="Fatty acid hydroxylase" evidence="6">
    <location>
        <begin position="166"/>
        <end position="300"/>
    </location>
</feature>
<evidence type="ECO:0000256" key="3">
    <source>
        <dbReference type="ARBA" id="ARBA00022989"/>
    </source>
</evidence>
<feature type="transmembrane region" description="Helical" evidence="5">
    <location>
        <begin position="155"/>
        <end position="178"/>
    </location>
</feature>
<evidence type="ECO:0000313" key="7">
    <source>
        <dbReference type="EMBL" id="KIM68054.1"/>
    </source>
</evidence>
<reference evidence="8" key="2">
    <citation type="submission" date="2015-01" db="EMBL/GenBank/DDBJ databases">
        <title>Evolutionary Origins and Diversification of the Mycorrhizal Mutualists.</title>
        <authorList>
            <consortium name="DOE Joint Genome Institute"/>
            <consortium name="Mycorrhizal Genomics Consortium"/>
            <person name="Kohler A."/>
            <person name="Kuo A."/>
            <person name="Nagy L.G."/>
            <person name="Floudas D."/>
            <person name="Copeland A."/>
            <person name="Barry K.W."/>
            <person name="Cichocki N."/>
            <person name="Veneault-Fourrey C."/>
            <person name="LaButti K."/>
            <person name="Lindquist E.A."/>
            <person name="Lipzen A."/>
            <person name="Lundell T."/>
            <person name="Morin E."/>
            <person name="Murat C."/>
            <person name="Riley R."/>
            <person name="Ohm R."/>
            <person name="Sun H."/>
            <person name="Tunlid A."/>
            <person name="Henrissat B."/>
            <person name="Grigoriev I.V."/>
            <person name="Hibbett D.S."/>
            <person name="Martin F."/>
        </authorList>
    </citation>
    <scope>NUCLEOTIDE SEQUENCE [LARGE SCALE GENOMIC DNA]</scope>
    <source>
        <strain evidence="8">Foug A</strain>
    </source>
</reference>
<dbReference type="GO" id="GO:0016491">
    <property type="term" value="F:oxidoreductase activity"/>
    <property type="evidence" value="ECO:0007669"/>
    <property type="project" value="InterPro"/>
</dbReference>
<name>A0A0C3EIG5_9AGAM</name>
<accession>A0A0C3EIG5</accession>
<organism evidence="7 8">
    <name type="scientific">Scleroderma citrinum Foug A</name>
    <dbReference type="NCBI Taxonomy" id="1036808"/>
    <lineage>
        <taxon>Eukaryota</taxon>
        <taxon>Fungi</taxon>
        <taxon>Dikarya</taxon>
        <taxon>Basidiomycota</taxon>
        <taxon>Agaricomycotina</taxon>
        <taxon>Agaricomycetes</taxon>
        <taxon>Agaricomycetidae</taxon>
        <taxon>Boletales</taxon>
        <taxon>Sclerodermatineae</taxon>
        <taxon>Sclerodermataceae</taxon>
        <taxon>Scleroderma</taxon>
    </lineage>
</organism>